<evidence type="ECO:0000313" key="11">
    <source>
        <dbReference type="Proteomes" id="UP000000595"/>
    </source>
</evidence>
<organism evidence="10 11">
    <name type="scientific">Methanosarcina mazei (strain ATCC BAA-159 / DSM 3647 / Goe1 / Go1 / JCM 11833 / OCM 88)</name>
    <name type="common">Methanosarcina frisia</name>
    <dbReference type="NCBI Taxonomy" id="192952"/>
    <lineage>
        <taxon>Archaea</taxon>
        <taxon>Methanobacteriati</taxon>
        <taxon>Methanobacteriota</taxon>
        <taxon>Stenosarchaea group</taxon>
        <taxon>Methanomicrobia</taxon>
        <taxon>Methanosarcinales</taxon>
        <taxon>Methanosarcinaceae</taxon>
        <taxon>Methanosarcina</taxon>
    </lineage>
</organism>
<evidence type="ECO:0000259" key="9">
    <source>
        <dbReference type="PROSITE" id="PS51195"/>
    </source>
</evidence>
<evidence type="ECO:0000259" key="8">
    <source>
        <dbReference type="PROSITE" id="PS51194"/>
    </source>
</evidence>
<feature type="compositionally biased region" description="Basic residues" evidence="6">
    <location>
        <begin position="419"/>
        <end position="429"/>
    </location>
</feature>
<reference evidence="10 11" key="1">
    <citation type="journal article" date="2002" name="J. Mol. Microbiol. Biotechnol.">
        <title>The genome of Methanosarcina mazei: evidence for lateral gene transfer between Bacteria and Archaea.</title>
        <authorList>
            <person name="Deppenmeier U."/>
            <person name="Johann A."/>
            <person name="Hartsch T."/>
            <person name="Merkl R."/>
            <person name="Schmitz R.A."/>
            <person name="Martinez-Arias R."/>
            <person name="Henne A."/>
            <person name="Wiezer A."/>
            <person name="Baumer S."/>
            <person name="Jacobi C."/>
            <person name="Bruggemann H."/>
            <person name="Lienard T."/>
            <person name="Christmann A."/>
            <person name="Bomeke M."/>
            <person name="Steckel S."/>
            <person name="Bhattacharyya A."/>
            <person name="Lykidis A."/>
            <person name="Overbeek R."/>
            <person name="Klenk H.P."/>
            <person name="Gunsalus R.P."/>
            <person name="Fritz H.J."/>
            <person name="Gottschalk G."/>
        </authorList>
    </citation>
    <scope>NUCLEOTIDE SEQUENCE [LARGE SCALE GENOMIC DNA]</scope>
    <source>
        <strain evidence="11">ATCC BAA-159 / DSM 3647 / Goe1 / Go1 / JCM 11833 / OCM 88</strain>
    </source>
</reference>
<dbReference type="CDD" id="cd00268">
    <property type="entry name" value="DEADc"/>
    <property type="match status" value="1"/>
</dbReference>
<evidence type="ECO:0000256" key="5">
    <source>
        <dbReference type="PROSITE-ProRule" id="PRU00552"/>
    </source>
</evidence>
<dbReference type="InterPro" id="IPR050079">
    <property type="entry name" value="DEAD_box_RNA_helicase"/>
</dbReference>
<dbReference type="KEGG" id="mma:MM_2556"/>
<gene>
    <name evidence="10" type="ordered locus">MM_2556</name>
</gene>
<dbReference type="GO" id="GO:0005829">
    <property type="term" value="C:cytosol"/>
    <property type="evidence" value="ECO:0007669"/>
    <property type="project" value="TreeGrafter"/>
</dbReference>
<feature type="domain" description="DEAD-box RNA helicase Q" evidence="9">
    <location>
        <begin position="29"/>
        <end position="57"/>
    </location>
</feature>
<keyword evidence="2" id="KW-0378">Hydrolase</keyword>
<name>Q8PU01_METMA</name>
<evidence type="ECO:0000313" key="10">
    <source>
        <dbReference type="EMBL" id="AAM32252.1"/>
    </source>
</evidence>
<dbReference type="GO" id="GO:0003724">
    <property type="term" value="F:RNA helicase activity"/>
    <property type="evidence" value="ECO:0007669"/>
    <property type="project" value="InterPro"/>
</dbReference>
<dbReference type="InterPro" id="IPR044742">
    <property type="entry name" value="DEAD/DEAH_RhlB"/>
</dbReference>
<sequence length="429" mass="48063">MFLIYLKYMNMKKQLSSFFRKIMESLTMNNFKKLGLSNAVLKSIDEHGFESPTAIQEKSIPLILAGEDVIGGAATGSGKTLSFASGILQNSEKGKGIQALILTPTRELAEQVANSLRKFSKYDPLNIASIYGGVGINTQIKELKNAEVVVGTPGRLLDHISRNTIKLNNVKTLVLDEADHMFDMGFKVDVEKIIKECPQNRQTLLFSATITKDIVRLSRKYMENPVRVSTESYIDPQKLNQVVYKVQDDMKLSLLVYLLQNEKSNLGMVFCNTKRNTDKVAKNLRKSSINAVAIHGGLTQNERTRILEKFHSGNIGVLVCTDVAGRGLDIQGVSHVYNYDIPRESKQYIHRIGRTARAGTEGKAINILSKNDHANFMSVLKDNDVDIKEQALPALKKIVIERPDIRLPKPVNRMNNPSRKGRKPRHKNC</sequence>
<dbReference type="InterPro" id="IPR027417">
    <property type="entry name" value="P-loop_NTPase"/>
</dbReference>
<dbReference type="GO" id="GO:0003676">
    <property type="term" value="F:nucleic acid binding"/>
    <property type="evidence" value="ECO:0007669"/>
    <property type="project" value="InterPro"/>
</dbReference>
<dbReference type="SUPFAM" id="SSF52540">
    <property type="entry name" value="P-loop containing nucleoside triphosphate hydrolases"/>
    <property type="match status" value="1"/>
</dbReference>
<evidence type="ECO:0000256" key="6">
    <source>
        <dbReference type="SAM" id="MobiDB-lite"/>
    </source>
</evidence>
<dbReference type="EMBL" id="AE008384">
    <property type="protein sequence ID" value="AAM32252.1"/>
    <property type="molecule type" value="Genomic_DNA"/>
</dbReference>
<evidence type="ECO:0000256" key="4">
    <source>
        <dbReference type="ARBA" id="ARBA00022840"/>
    </source>
</evidence>
<feature type="domain" description="Helicase C-terminal" evidence="8">
    <location>
        <begin position="238"/>
        <end position="400"/>
    </location>
</feature>
<dbReference type="HOGENOM" id="CLU_003041_28_3_2"/>
<dbReference type="PANTHER" id="PTHR47959">
    <property type="entry name" value="ATP-DEPENDENT RNA HELICASE RHLE-RELATED"/>
    <property type="match status" value="1"/>
</dbReference>
<evidence type="ECO:0000259" key="7">
    <source>
        <dbReference type="PROSITE" id="PS51192"/>
    </source>
</evidence>
<dbReference type="PATRIC" id="fig|192952.21.peg.2929"/>
<keyword evidence="4" id="KW-0067">ATP-binding</keyword>
<dbReference type="SMART" id="SM00490">
    <property type="entry name" value="HELICc"/>
    <property type="match status" value="1"/>
</dbReference>
<dbReference type="InterPro" id="IPR014001">
    <property type="entry name" value="Helicase_ATP-bd"/>
</dbReference>
<dbReference type="Proteomes" id="UP000000595">
    <property type="component" value="Chromosome"/>
</dbReference>
<dbReference type="PANTHER" id="PTHR47959:SF1">
    <property type="entry name" value="ATP-DEPENDENT RNA HELICASE DBPA"/>
    <property type="match status" value="1"/>
</dbReference>
<dbReference type="PROSITE" id="PS51192">
    <property type="entry name" value="HELICASE_ATP_BIND_1"/>
    <property type="match status" value="1"/>
</dbReference>
<dbReference type="InterPro" id="IPR014014">
    <property type="entry name" value="RNA_helicase_DEAD_Q_motif"/>
</dbReference>
<feature type="short sequence motif" description="Q motif" evidence="5">
    <location>
        <begin position="29"/>
        <end position="57"/>
    </location>
</feature>
<dbReference type="AlphaFoldDB" id="Q8PU01"/>
<dbReference type="CDD" id="cd18787">
    <property type="entry name" value="SF2_C_DEAD"/>
    <property type="match status" value="1"/>
</dbReference>
<dbReference type="GO" id="GO:0005524">
    <property type="term" value="F:ATP binding"/>
    <property type="evidence" value="ECO:0007669"/>
    <property type="project" value="UniProtKB-KW"/>
</dbReference>
<dbReference type="InterPro" id="IPR011545">
    <property type="entry name" value="DEAD/DEAH_box_helicase_dom"/>
</dbReference>
<dbReference type="PROSITE" id="PS51194">
    <property type="entry name" value="HELICASE_CTER"/>
    <property type="match status" value="1"/>
</dbReference>
<evidence type="ECO:0000256" key="2">
    <source>
        <dbReference type="ARBA" id="ARBA00022801"/>
    </source>
</evidence>
<protein>
    <submittedName>
        <fullName evidence="10">ATP-dependent RNA helicase</fullName>
    </submittedName>
</protein>
<proteinExistence type="predicted"/>
<keyword evidence="1" id="KW-0547">Nucleotide-binding</keyword>
<dbReference type="eggNOG" id="arCOG00558">
    <property type="taxonomic scope" value="Archaea"/>
</dbReference>
<evidence type="ECO:0000256" key="1">
    <source>
        <dbReference type="ARBA" id="ARBA00022741"/>
    </source>
</evidence>
<dbReference type="GO" id="GO:0140097">
    <property type="term" value="F:catalytic activity, acting on DNA"/>
    <property type="evidence" value="ECO:0007669"/>
    <property type="project" value="UniProtKB-ARBA"/>
</dbReference>
<feature type="domain" description="Helicase ATP-binding" evidence="7">
    <location>
        <begin position="60"/>
        <end position="228"/>
    </location>
</feature>
<accession>Q8PU01</accession>
<dbReference type="SMART" id="SM00487">
    <property type="entry name" value="DEXDc"/>
    <property type="match status" value="1"/>
</dbReference>
<dbReference type="PROSITE" id="PS51195">
    <property type="entry name" value="Q_MOTIF"/>
    <property type="match status" value="1"/>
</dbReference>
<keyword evidence="3 10" id="KW-0347">Helicase</keyword>
<dbReference type="Gene3D" id="3.40.50.300">
    <property type="entry name" value="P-loop containing nucleotide triphosphate hydrolases"/>
    <property type="match status" value="2"/>
</dbReference>
<dbReference type="Pfam" id="PF00271">
    <property type="entry name" value="Helicase_C"/>
    <property type="match status" value="1"/>
</dbReference>
<evidence type="ECO:0000256" key="3">
    <source>
        <dbReference type="ARBA" id="ARBA00022806"/>
    </source>
</evidence>
<dbReference type="GO" id="GO:0016787">
    <property type="term" value="F:hydrolase activity"/>
    <property type="evidence" value="ECO:0007669"/>
    <property type="project" value="UniProtKB-KW"/>
</dbReference>
<feature type="region of interest" description="Disordered" evidence="6">
    <location>
        <begin position="408"/>
        <end position="429"/>
    </location>
</feature>
<dbReference type="InterPro" id="IPR001650">
    <property type="entry name" value="Helicase_C-like"/>
</dbReference>
<dbReference type="Pfam" id="PF00270">
    <property type="entry name" value="DEAD"/>
    <property type="match status" value="1"/>
</dbReference>